<accession>A0A9X6SCZ8</accession>
<protein>
    <recommendedName>
        <fullName evidence="2">Zinc-ribbon domain-containing protein</fullName>
    </recommendedName>
</protein>
<dbReference type="InterPro" id="IPR026870">
    <property type="entry name" value="Zinc_ribbon_dom"/>
</dbReference>
<feature type="transmembrane region" description="Helical" evidence="1">
    <location>
        <begin position="180"/>
        <end position="198"/>
    </location>
</feature>
<dbReference type="Pfam" id="PF13240">
    <property type="entry name" value="Zn_Ribbon_1"/>
    <property type="match status" value="1"/>
</dbReference>
<gene>
    <name evidence="3" type="ORF">A8C52_08950</name>
</gene>
<feature type="domain" description="Zinc-ribbon" evidence="2">
    <location>
        <begin position="3"/>
        <end position="25"/>
    </location>
</feature>
<dbReference type="InterPro" id="IPR046481">
    <property type="entry name" value="DUF6574"/>
</dbReference>
<evidence type="ECO:0000313" key="4">
    <source>
        <dbReference type="Proteomes" id="UP000218139"/>
    </source>
</evidence>
<name>A0A9X6SCZ8_9LACO</name>
<keyword evidence="1" id="KW-1133">Transmembrane helix</keyword>
<reference evidence="3 4" key="1">
    <citation type="submission" date="2016-05" db="EMBL/GenBank/DDBJ databases">
        <authorList>
            <person name="Lee J.-Y."/>
            <person name="Kim E.B."/>
            <person name="Choi Y.-J."/>
        </authorList>
    </citation>
    <scope>NUCLEOTIDE SEQUENCE [LARGE SCALE GENOMIC DNA]</scope>
    <source>
        <strain evidence="3 4">KLA006</strain>
    </source>
</reference>
<dbReference type="Proteomes" id="UP000218139">
    <property type="component" value="Unassembled WGS sequence"/>
</dbReference>
<feature type="transmembrane region" description="Helical" evidence="1">
    <location>
        <begin position="204"/>
        <end position="226"/>
    </location>
</feature>
<comment type="caution">
    <text evidence="3">The sequence shown here is derived from an EMBL/GenBank/DDBJ whole genome shotgun (WGS) entry which is preliminary data.</text>
</comment>
<dbReference type="Pfam" id="PF20214">
    <property type="entry name" value="DUF6574"/>
    <property type="match status" value="1"/>
</dbReference>
<feature type="transmembrane region" description="Helical" evidence="1">
    <location>
        <begin position="136"/>
        <end position="159"/>
    </location>
</feature>
<evidence type="ECO:0000259" key="2">
    <source>
        <dbReference type="Pfam" id="PF13240"/>
    </source>
</evidence>
<evidence type="ECO:0000256" key="1">
    <source>
        <dbReference type="SAM" id="Phobius"/>
    </source>
</evidence>
<dbReference type="AlphaFoldDB" id="A0A9X6SCZ8"/>
<dbReference type="RefSeq" id="WP_034983370.1">
    <property type="nucleotide sequence ID" value="NZ_JBKZBL010000034.1"/>
</dbReference>
<keyword evidence="1" id="KW-0812">Transmembrane</keyword>
<keyword evidence="1" id="KW-0472">Membrane</keyword>
<feature type="transmembrane region" description="Helical" evidence="1">
    <location>
        <begin position="238"/>
        <end position="260"/>
    </location>
</feature>
<organism evidence="3 4">
    <name type="scientific">Ligilactobacillus salivarius</name>
    <dbReference type="NCBI Taxonomy" id="1624"/>
    <lineage>
        <taxon>Bacteria</taxon>
        <taxon>Bacillati</taxon>
        <taxon>Bacillota</taxon>
        <taxon>Bacilli</taxon>
        <taxon>Lactobacillales</taxon>
        <taxon>Lactobacillaceae</taxon>
        <taxon>Ligilactobacillus</taxon>
    </lineage>
</organism>
<dbReference type="EMBL" id="LXZO01000100">
    <property type="protein sequence ID" value="PAY45837.1"/>
    <property type="molecule type" value="Genomic_DNA"/>
</dbReference>
<feature type="transmembrane region" description="Helical" evidence="1">
    <location>
        <begin position="81"/>
        <end position="102"/>
    </location>
</feature>
<sequence length="278" mass="30225">MNKCPNCGSDIKEGAKFCTSCGYQLVQGNVNNTVNTTNTANTDRARQTADADKMKEVSMNYWNWLVTSWKHPFKVETGEKYSGLVTLAIESIFFALSVMILVRKIAGAFVESSNSIMSLFSGGSSSSTSNPVGFNVFLVFFLASFVAVLAIIGAVLLIEKGFSDSNKEYLDLVNEVAHKTSSLVLLNAVLFVYSFIVSNASVNSVVLIDVILGLISMIWVIGILSVAFELEETKLDNIYVGLVIYIAHMIIVSIAGWIVVNHYASMLTDVISELIGAI</sequence>
<evidence type="ECO:0000313" key="3">
    <source>
        <dbReference type="EMBL" id="PAY45837.1"/>
    </source>
</evidence>
<proteinExistence type="predicted"/>